<gene>
    <name evidence="1" type="ORF">RRG08_042575</name>
</gene>
<evidence type="ECO:0000313" key="2">
    <source>
        <dbReference type="Proteomes" id="UP001283361"/>
    </source>
</evidence>
<dbReference type="EMBL" id="JAWDGP010007852">
    <property type="protein sequence ID" value="KAK3702585.1"/>
    <property type="molecule type" value="Genomic_DNA"/>
</dbReference>
<evidence type="ECO:0000313" key="1">
    <source>
        <dbReference type="EMBL" id="KAK3702585.1"/>
    </source>
</evidence>
<dbReference type="AlphaFoldDB" id="A0AAE0XPV4"/>
<protein>
    <submittedName>
        <fullName evidence="1">Uncharacterized protein</fullName>
    </submittedName>
</protein>
<keyword evidence="2" id="KW-1185">Reference proteome</keyword>
<reference evidence="1" key="1">
    <citation type="journal article" date="2023" name="G3 (Bethesda)">
        <title>A reference genome for the long-term kleptoplast-retaining sea slug Elysia crispata morphotype clarki.</title>
        <authorList>
            <person name="Eastman K.E."/>
            <person name="Pendleton A.L."/>
            <person name="Shaikh M.A."/>
            <person name="Suttiyut T."/>
            <person name="Ogas R."/>
            <person name="Tomko P."/>
            <person name="Gavelis G."/>
            <person name="Widhalm J.R."/>
            <person name="Wisecaver J.H."/>
        </authorList>
    </citation>
    <scope>NUCLEOTIDE SEQUENCE</scope>
    <source>
        <strain evidence="1">ECLA1</strain>
    </source>
</reference>
<name>A0AAE0XPV4_9GAST</name>
<proteinExistence type="predicted"/>
<organism evidence="1 2">
    <name type="scientific">Elysia crispata</name>
    <name type="common">lettuce slug</name>
    <dbReference type="NCBI Taxonomy" id="231223"/>
    <lineage>
        <taxon>Eukaryota</taxon>
        <taxon>Metazoa</taxon>
        <taxon>Spiralia</taxon>
        <taxon>Lophotrochozoa</taxon>
        <taxon>Mollusca</taxon>
        <taxon>Gastropoda</taxon>
        <taxon>Heterobranchia</taxon>
        <taxon>Euthyneura</taxon>
        <taxon>Panpulmonata</taxon>
        <taxon>Sacoglossa</taxon>
        <taxon>Placobranchoidea</taxon>
        <taxon>Plakobranchidae</taxon>
        <taxon>Elysia</taxon>
    </lineage>
</organism>
<comment type="caution">
    <text evidence="1">The sequence shown here is derived from an EMBL/GenBank/DDBJ whole genome shotgun (WGS) entry which is preliminary data.</text>
</comment>
<dbReference type="Proteomes" id="UP001283361">
    <property type="component" value="Unassembled WGS sequence"/>
</dbReference>
<sequence>MIVDYRLSKGVQARSAANLCPFCQAIRGAVCPGTRQAVEKTLRAHARDNRTSRGLAAVAVSPGAITATSQQLSWTSHGF</sequence>
<accession>A0AAE0XPV4</accession>